<name>A0A7U0N359_SERPR</name>
<evidence type="ECO:0000313" key="2">
    <source>
        <dbReference type="Proteomes" id="UP000596176"/>
    </source>
</evidence>
<protein>
    <submittedName>
        <fullName evidence="1">Tail fiber assembly protein</fullName>
    </submittedName>
</protein>
<dbReference type="InterPro" id="IPR051220">
    <property type="entry name" value="TFA_Chaperone"/>
</dbReference>
<dbReference type="Proteomes" id="UP000596176">
    <property type="component" value="Chromosome"/>
</dbReference>
<dbReference type="EMBL" id="CP068391">
    <property type="protein sequence ID" value="QQX51672.1"/>
    <property type="molecule type" value="Genomic_DNA"/>
</dbReference>
<dbReference type="InterPro" id="IPR003458">
    <property type="entry name" value="Phage_T4_Gp38_tail_assem"/>
</dbReference>
<dbReference type="PANTHER" id="PTHR34413">
    <property type="entry name" value="PROPHAGE TAIL FIBER ASSEMBLY PROTEIN HOMOLOG TFAE-RELATED-RELATED"/>
    <property type="match status" value="1"/>
</dbReference>
<dbReference type="RefSeq" id="WP_116689931.1">
    <property type="nucleotide sequence ID" value="NZ_CP068391.1"/>
</dbReference>
<sequence>MMNIKKFQLGEPKTPEQIKLRNRHNAMFLFAADGTEWYGCQSGFAADTIKIAYDSNGVIRSIAANKDVSTLWPAGLSVAEVPDTTANRRAVIGGGWVFDGEKVVKRVYTPEEYQEQAKVEQAARIATATKHIAPLQDAADLAIANDTEKEQLAAWKKYRVMLNRIDLLSAPKIEWPEVPNVA</sequence>
<dbReference type="PANTHER" id="PTHR34413:SF2">
    <property type="entry name" value="PROPHAGE TAIL FIBER ASSEMBLY PROTEIN HOMOLOG TFAE-RELATED"/>
    <property type="match status" value="1"/>
</dbReference>
<dbReference type="Pfam" id="PF02413">
    <property type="entry name" value="Caudo_TAP"/>
    <property type="match status" value="1"/>
</dbReference>
<evidence type="ECO:0000313" key="1">
    <source>
        <dbReference type="EMBL" id="QQX51672.1"/>
    </source>
</evidence>
<accession>A0A7U0N359</accession>
<gene>
    <name evidence="1" type="ORF">JKX24_15805</name>
</gene>
<proteinExistence type="predicted"/>
<dbReference type="AlphaFoldDB" id="A0A7U0N359"/>
<organism evidence="1 2">
    <name type="scientific">Serratia proteamaculans</name>
    <dbReference type="NCBI Taxonomy" id="28151"/>
    <lineage>
        <taxon>Bacteria</taxon>
        <taxon>Pseudomonadati</taxon>
        <taxon>Pseudomonadota</taxon>
        <taxon>Gammaproteobacteria</taxon>
        <taxon>Enterobacterales</taxon>
        <taxon>Yersiniaceae</taxon>
        <taxon>Serratia</taxon>
    </lineage>
</organism>
<reference evidence="1 2" key="1">
    <citation type="submission" date="2021-01" db="EMBL/GenBank/DDBJ databases">
        <title>Chromosome sequence of Serratia proteamaculans strain 94 rif-r, isolated from spoiled beef.</title>
        <authorList>
            <person name="Zaytseva Y.V."/>
            <person name="Iablokov S.N."/>
            <person name="Klyukina A."/>
        </authorList>
    </citation>
    <scope>NUCLEOTIDE SEQUENCE [LARGE SCALE GENOMIC DNA]</scope>
    <source>
        <strain evidence="1 2">94 rif-r</strain>
    </source>
</reference>